<gene>
    <name evidence="3" type="ORF">AJ81_10215</name>
</gene>
<keyword evidence="2" id="KW-0812">Transmembrane</keyword>
<dbReference type="RefSeq" id="WP_031502662.1">
    <property type="nucleotide sequence ID" value="NC_022795.1"/>
</dbReference>
<feature type="transmembrane region" description="Helical" evidence="2">
    <location>
        <begin position="9"/>
        <end position="26"/>
    </location>
</feature>
<evidence type="ECO:0000313" key="4">
    <source>
        <dbReference type="Proteomes" id="UP000077469"/>
    </source>
</evidence>
<dbReference type="OrthoDB" id="9793353at2"/>
<evidence type="ECO:0000313" key="3">
    <source>
        <dbReference type="EMBL" id="AJC74923.1"/>
    </source>
</evidence>
<name>A0A0X1KUJ5_9THEM</name>
<dbReference type="Proteomes" id="UP000077469">
    <property type="component" value="Chromosome"/>
</dbReference>
<evidence type="ECO:0000256" key="2">
    <source>
        <dbReference type="SAM" id="Phobius"/>
    </source>
</evidence>
<feature type="coiled-coil region" evidence="1">
    <location>
        <begin position="246"/>
        <end position="276"/>
    </location>
</feature>
<proteinExistence type="predicted"/>
<feature type="transmembrane region" description="Helical" evidence="2">
    <location>
        <begin position="185"/>
        <end position="204"/>
    </location>
</feature>
<dbReference type="EMBL" id="CP007141">
    <property type="protein sequence ID" value="AJC74923.1"/>
    <property type="molecule type" value="Genomic_DNA"/>
</dbReference>
<accession>A0A0X1KUJ5</accession>
<dbReference type="PATRIC" id="fig|1123384.7.peg.2050"/>
<dbReference type="AlphaFoldDB" id="A0A0X1KUJ5"/>
<evidence type="ECO:0000256" key="1">
    <source>
        <dbReference type="SAM" id="Coils"/>
    </source>
</evidence>
<keyword evidence="2" id="KW-1133">Transmembrane helix</keyword>
<keyword evidence="4" id="KW-1185">Reference proteome</keyword>
<dbReference type="KEGG" id="phy:AJ81_10215"/>
<dbReference type="PaxDb" id="1123384-AJ81_10215"/>
<keyword evidence="1" id="KW-0175">Coiled coil</keyword>
<organism evidence="3 4">
    <name type="scientific">Pseudothermotoga hypogea DSM 11164 = NBRC 106472</name>
    <dbReference type="NCBI Taxonomy" id="1123384"/>
    <lineage>
        <taxon>Bacteria</taxon>
        <taxon>Thermotogati</taxon>
        <taxon>Thermotogota</taxon>
        <taxon>Thermotogae</taxon>
        <taxon>Thermotogales</taxon>
        <taxon>Thermotogaceae</taxon>
        <taxon>Pseudothermotoga</taxon>
    </lineage>
</organism>
<dbReference type="STRING" id="1123384.AJ81_10215"/>
<protein>
    <submittedName>
        <fullName evidence="3">Uncharacterized protein</fullName>
    </submittedName>
</protein>
<keyword evidence="2" id="KW-0472">Membrane</keyword>
<sequence length="277" mass="31551">MARRLIRSLLLALLFFVFAMLIFHLYDWSAGLERLQEQFLDLCLVAIDLQTEKLVEGSLKDVSSPELVRYTEIAKRLGGYVGFDPELKKTVVAVRRDSNVKVAVVDLKLGFEGFVYYVCDPSGVVLASSNKSMVGKNIDAVVSDLSNLTSSLIKYEGKKYLFKQKNNEQFGFRVFVGTTYKNDRLQSYLIFAVAIVLFLVGLIPGRKTDRTEEKIERAISDIIEKHRFDEATIKNPALRNQLSRLASKLERSDRMLRETAEKLENLKQLLERRKAGS</sequence>
<reference evidence="3 4" key="1">
    <citation type="submission" date="2014-01" db="EMBL/GenBank/DDBJ databases">
        <title>Genome sequencing of Thermotog hypogea.</title>
        <authorList>
            <person name="Zhang X."/>
            <person name="Alvare G."/>
            <person name="Fristensky B."/>
            <person name="Chen L."/>
            <person name="Suen T."/>
            <person name="Chen Q."/>
            <person name="Ma K."/>
        </authorList>
    </citation>
    <scope>NUCLEOTIDE SEQUENCE [LARGE SCALE GENOMIC DNA]</scope>
    <source>
        <strain evidence="3 4">DSM 11164</strain>
    </source>
</reference>